<evidence type="ECO:0000256" key="6">
    <source>
        <dbReference type="ARBA" id="ARBA00022692"/>
    </source>
</evidence>
<dbReference type="AlphaFoldDB" id="A0A0A0BDM6"/>
<protein>
    <recommendedName>
        <fullName evidence="9">Cobalamin biosynthesis protein CobD</fullName>
    </recommendedName>
</protein>
<evidence type="ECO:0000256" key="5">
    <source>
        <dbReference type="ARBA" id="ARBA00022573"/>
    </source>
</evidence>
<comment type="function">
    <text evidence="9">Converts cobyric acid to cobinamide by the addition of aminopropanol on the F carboxylic group.</text>
</comment>
<evidence type="ECO:0000256" key="3">
    <source>
        <dbReference type="ARBA" id="ARBA00006263"/>
    </source>
</evidence>
<dbReference type="PANTHER" id="PTHR34308:SF1">
    <property type="entry name" value="COBALAMIN BIOSYNTHESIS PROTEIN CBIB"/>
    <property type="match status" value="1"/>
</dbReference>
<dbReference type="Pfam" id="PF03186">
    <property type="entry name" value="CobD_Cbib"/>
    <property type="match status" value="1"/>
</dbReference>
<comment type="pathway">
    <text evidence="2 9">Cofactor biosynthesis; adenosylcobalamin biosynthesis.</text>
</comment>
<evidence type="ECO:0000256" key="1">
    <source>
        <dbReference type="ARBA" id="ARBA00004651"/>
    </source>
</evidence>
<evidence type="ECO:0000256" key="9">
    <source>
        <dbReference type="HAMAP-Rule" id="MF_00024"/>
    </source>
</evidence>
<dbReference type="PANTHER" id="PTHR34308">
    <property type="entry name" value="COBALAMIN BIOSYNTHESIS PROTEIN CBIB"/>
    <property type="match status" value="1"/>
</dbReference>
<dbReference type="GO" id="GO:0009236">
    <property type="term" value="P:cobalamin biosynthetic process"/>
    <property type="evidence" value="ECO:0007669"/>
    <property type="project" value="UniProtKB-UniRule"/>
</dbReference>
<keyword evidence="7 9" id="KW-1133">Transmembrane helix</keyword>
<accession>A0A0A0BDM6</accession>
<dbReference type="HAMAP" id="MF_00024">
    <property type="entry name" value="CobD_CbiB"/>
    <property type="match status" value="1"/>
</dbReference>
<dbReference type="Proteomes" id="UP000029999">
    <property type="component" value="Unassembled WGS sequence"/>
</dbReference>
<evidence type="ECO:0000256" key="8">
    <source>
        <dbReference type="ARBA" id="ARBA00023136"/>
    </source>
</evidence>
<comment type="similarity">
    <text evidence="3 9">Belongs to the CobD/CbiB family.</text>
</comment>
<evidence type="ECO:0000256" key="4">
    <source>
        <dbReference type="ARBA" id="ARBA00022475"/>
    </source>
</evidence>
<sequence>MGIFIIIVALAIDWLLGEPRRWHPLIGFGQLAIRFEHYWHRADASPVLQIIHGGLAWALLVTFFSTLAYLLSQLPLLGELFTVLGLYFCLGHKSLYQHVLPIIDALSNDDETQARELTGRIVSRDVDTLNIANASIESVLENGNDAVFAALFWYLLAGLPGVVALRLINTLDAMWGYKNTRYLYFGRVAAKMDDLMNFIPARLTALSYALIGKTTMALHCWHSQANLHDSPNAGPVMASGAGALAVTIGGPACYQGQWHQRPTFGTGKQAAIGDIRRALHLVSQCILLWLLIVSLTHGFFYA</sequence>
<feature type="transmembrane region" description="Helical" evidence="9">
    <location>
        <begin position="146"/>
        <end position="168"/>
    </location>
</feature>
<comment type="caution">
    <text evidence="9">Lacks conserved residue(s) required for the propagation of feature annotation.</text>
</comment>
<evidence type="ECO:0000313" key="11">
    <source>
        <dbReference type="Proteomes" id="UP000029999"/>
    </source>
</evidence>
<keyword evidence="6 9" id="KW-0812">Transmembrane</keyword>
<reference evidence="10 11" key="1">
    <citation type="submission" date="2014-09" db="EMBL/GenBank/DDBJ databases">
        <authorList>
            <person name="Grob C."/>
            <person name="Taubert M."/>
            <person name="Howat A.M."/>
            <person name="Burns O.J."/>
            <person name="Dixon J.L."/>
            <person name="Chen Y."/>
            <person name="Murrell J.C."/>
        </authorList>
    </citation>
    <scope>NUCLEOTIDE SEQUENCE [LARGE SCALE GENOMIC DNA]</scope>
    <source>
        <strain evidence="10">L4</strain>
    </source>
</reference>
<evidence type="ECO:0000256" key="2">
    <source>
        <dbReference type="ARBA" id="ARBA00004953"/>
    </source>
</evidence>
<feature type="transmembrane region" description="Helical" evidence="9">
    <location>
        <begin position="278"/>
        <end position="300"/>
    </location>
</feature>
<proteinExistence type="inferred from homology"/>
<dbReference type="UniPathway" id="UPA00148"/>
<evidence type="ECO:0000313" key="10">
    <source>
        <dbReference type="EMBL" id="KGM05762.1"/>
    </source>
</evidence>
<evidence type="ECO:0000256" key="7">
    <source>
        <dbReference type="ARBA" id="ARBA00022989"/>
    </source>
</evidence>
<dbReference type="InterPro" id="IPR004485">
    <property type="entry name" value="Cobalamin_biosynth_CobD/CbiB"/>
</dbReference>
<dbReference type="GO" id="GO:0048472">
    <property type="term" value="F:threonine-phosphate decarboxylase activity"/>
    <property type="evidence" value="ECO:0007669"/>
    <property type="project" value="InterPro"/>
</dbReference>
<dbReference type="STRING" id="392484.LP43_2511"/>
<dbReference type="EMBL" id="JRQD01000008">
    <property type="protein sequence ID" value="KGM05762.1"/>
    <property type="molecule type" value="Genomic_DNA"/>
</dbReference>
<keyword evidence="4 9" id="KW-1003">Cell membrane</keyword>
<dbReference type="GO" id="GO:0015420">
    <property type="term" value="F:ABC-type vitamin B12 transporter activity"/>
    <property type="evidence" value="ECO:0007669"/>
    <property type="project" value="UniProtKB-UniRule"/>
</dbReference>
<dbReference type="RefSeq" id="WP_036315918.1">
    <property type="nucleotide sequence ID" value="NZ_JRQD01000008.1"/>
</dbReference>
<dbReference type="GO" id="GO:0005886">
    <property type="term" value="C:plasma membrane"/>
    <property type="evidence" value="ECO:0007669"/>
    <property type="project" value="UniProtKB-SubCell"/>
</dbReference>
<comment type="subcellular location">
    <subcellularLocation>
        <location evidence="1 9">Cell membrane</location>
        <topology evidence="1 9">Multi-pass membrane protein</topology>
    </subcellularLocation>
</comment>
<comment type="caution">
    <text evidence="10">The sequence shown here is derived from an EMBL/GenBank/DDBJ whole genome shotgun (WGS) entry which is preliminary data.</text>
</comment>
<keyword evidence="5 9" id="KW-0169">Cobalamin biosynthesis</keyword>
<keyword evidence="8 9" id="KW-0472">Membrane</keyword>
<gene>
    <name evidence="9" type="primary">cobD</name>
    <name evidence="10" type="ORF">LP43_2511</name>
</gene>
<organism evidence="10 11">
    <name type="scientific">Methylophaga thiooxydans</name>
    <dbReference type="NCBI Taxonomy" id="392484"/>
    <lineage>
        <taxon>Bacteria</taxon>
        <taxon>Pseudomonadati</taxon>
        <taxon>Pseudomonadota</taxon>
        <taxon>Gammaproteobacteria</taxon>
        <taxon>Thiotrichales</taxon>
        <taxon>Piscirickettsiaceae</taxon>
        <taxon>Methylophaga</taxon>
    </lineage>
</organism>
<feature type="transmembrane region" description="Helical" evidence="9">
    <location>
        <begin position="50"/>
        <end position="71"/>
    </location>
</feature>
<name>A0A0A0BDM6_9GAMM</name>